<keyword evidence="2" id="KW-1185">Reference proteome</keyword>
<name>A0A0W0Z0N3_9GAMM</name>
<proteinExistence type="predicted"/>
<dbReference type="EMBL" id="LNYW01000031">
    <property type="protein sequence ID" value="KTD62683.1"/>
    <property type="molecule type" value="Genomic_DNA"/>
</dbReference>
<dbReference type="Pfam" id="PF07209">
    <property type="entry name" value="DUF1415"/>
    <property type="match status" value="1"/>
</dbReference>
<sequence length="184" mass="21036">MTQSDPFIVKHTLNWIRSFIVPLNICPFAKGSVNKGTLRISVSESKKKAQALEDLMSEVLFLDENPAVETTLLVFSHAFKDFFAYLDFVDLAEQLIQVQGYEGTYQLASFHPDYYFADSDPEDVSNYTNRSPYPMLHLLREDMLEKAIHAYGDTDTIPEKNCTLMRELGLQKVQELIRSCAPED</sequence>
<reference evidence="1 2" key="1">
    <citation type="submission" date="2015-11" db="EMBL/GenBank/DDBJ databases">
        <title>Genomic analysis of 38 Legionella species identifies large and diverse effector repertoires.</title>
        <authorList>
            <person name="Burstein D."/>
            <person name="Amaro F."/>
            <person name="Zusman T."/>
            <person name="Lifshitz Z."/>
            <person name="Cohen O."/>
            <person name="Gilbert J.A."/>
            <person name="Pupko T."/>
            <person name="Shuman H.A."/>
            <person name="Segal G."/>
        </authorList>
    </citation>
    <scope>NUCLEOTIDE SEQUENCE [LARGE SCALE GENOMIC DNA]</scope>
    <source>
        <strain evidence="1 2">ATCC 49655</strain>
    </source>
</reference>
<dbReference type="Proteomes" id="UP000054600">
    <property type="component" value="Unassembled WGS sequence"/>
</dbReference>
<dbReference type="AlphaFoldDB" id="A0A0W0Z0N3"/>
<dbReference type="OrthoDB" id="277390at2"/>
<gene>
    <name evidence="1" type="ORF">Lsha_0968</name>
</gene>
<protein>
    <recommendedName>
        <fullName evidence="3">DUF1415 domain-containing protein</fullName>
    </recommendedName>
</protein>
<accession>A0A0W0Z0N3</accession>
<dbReference type="STRING" id="1122169.Lsha_0968"/>
<evidence type="ECO:0000313" key="1">
    <source>
        <dbReference type="EMBL" id="KTD62683.1"/>
    </source>
</evidence>
<evidence type="ECO:0000313" key="2">
    <source>
        <dbReference type="Proteomes" id="UP000054600"/>
    </source>
</evidence>
<dbReference type="eggNOG" id="COG3310">
    <property type="taxonomic scope" value="Bacteria"/>
</dbReference>
<evidence type="ECO:0008006" key="3">
    <source>
        <dbReference type="Google" id="ProtNLM"/>
    </source>
</evidence>
<dbReference type="RefSeq" id="WP_018577842.1">
    <property type="nucleotide sequence ID" value="NZ_KB892414.1"/>
</dbReference>
<comment type="caution">
    <text evidence="1">The sequence shown here is derived from an EMBL/GenBank/DDBJ whole genome shotgun (WGS) entry which is preliminary data.</text>
</comment>
<dbReference type="PATRIC" id="fig|1122169.6.peg.1120"/>
<organism evidence="1 2">
    <name type="scientific">Legionella shakespearei DSM 23087</name>
    <dbReference type="NCBI Taxonomy" id="1122169"/>
    <lineage>
        <taxon>Bacteria</taxon>
        <taxon>Pseudomonadati</taxon>
        <taxon>Pseudomonadota</taxon>
        <taxon>Gammaproteobacteria</taxon>
        <taxon>Legionellales</taxon>
        <taxon>Legionellaceae</taxon>
        <taxon>Legionella</taxon>
    </lineage>
</organism>
<dbReference type="InterPro" id="IPR009858">
    <property type="entry name" value="DUF1415"/>
</dbReference>